<comment type="caution">
    <text evidence="5">The sequence shown here is derived from an EMBL/GenBank/DDBJ whole genome shotgun (WGS) entry which is preliminary data.</text>
</comment>
<dbReference type="SUPFAM" id="SSF48371">
    <property type="entry name" value="ARM repeat"/>
    <property type="match status" value="4"/>
</dbReference>
<dbReference type="GO" id="GO:0032040">
    <property type="term" value="C:small-subunit processome"/>
    <property type="evidence" value="ECO:0007669"/>
    <property type="project" value="TreeGrafter"/>
</dbReference>
<dbReference type="PANTHER" id="PTHR17695">
    <property type="entry name" value="SMALL SUBUNIT PROCESSOME COMPONENT 20 HOMOLOG"/>
    <property type="match status" value="1"/>
</dbReference>
<feature type="domain" description="U3 small nucleolar RNA-associated protein 20 N-terminal" evidence="2">
    <location>
        <begin position="847"/>
        <end position="1470"/>
    </location>
</feature>
<dbReference type="Proteomes" id="UP001200034">
    <property type="component" value="Unassembled WGS sequence"/>
</dbReference>
<dbReference type="InterPro" id="IPR052575">
    <property type="entry name" value="SSU_processome_comp_20"/>
</dbReference>
<dbReference type="InterPro" id="IPR011989">
    <property type="entry name" value="ARM-like"/>
</dbReference>
<feature type="compositionally biased region" description="Basic and acidic residues" evidence="1">
    <location>
        <begin position="2721"/>
        <end position="2744"/>
    </location>
</feature>
<dbReference type="PANTHER" id="PTHR17695:SF11">
    <property type="entry name" value="SMALL SUBUNIT PROCESSOME COMPONENT 20 HOMOLOG"/>
    <property type="match status" value="1"/>
</dbReference>
<feature type="compositionally biased region" description="Acidic residues" evidence="1">
    <location>
        <begin position="1659"/>
        <end position="1671"/>
    </location>
</feature>
<dbReference type="Pfam" id="PF07539">
    <property type="entry name" value="UTP20_N"/>
    <property type="match status" value="1"/>
</dbReference>
<feature type="compositionally biased region" description="Acidic residues" evidence="1">
    <location>
        <begin position="1678"/>
        <end position="1697"/>
    </location>
</feature>
<feature type="domain" description="U3 small nucleolar RNA-associated protein 20 C-terminal" evidence="4">
    <location>
        <begin position="2494"/>
        <end position="2752"/>
    </location>
</feature>
<dbReference type="Gene3D" id="1.25.10.10">
    <property type="entry name" value="Leucine-rich Repeat Variant"/>
    <property type="match status" value="3"/>
</dbReference>
<feature type="compositionally biased region" description="Acidic residues" evidence="1">
    <location>
        <begin position="815"/>
        <end position="827"/>
    </location>
</feature>
<dbReference type="Pfam" id="PF20416">
    <property type="entry name" value="UTP20"/>
    <property type="match status" value="1"/>
</dbReference>
<dbReference type="InterPro" id="IPR046523">
    <property type="entry name" value="UTP20_dom"/>
</dbReference>
<dbReference type="EMBL" id="JAJJHW010002585">
    <property type="protein sequence ID" value="KAH8370516.1"/>
    <property type="molecule type" value="Genomic_DNA"/>
</dbReference>
<evidence type="ECO:0000259" key="4">
    <source>
        <dbReference type="Pfam" id="PF23099"/>
    </source>
</evidence>
<dbReference type="Pfam" id="PF23099">
    <property type="entry name" value="UTP20_C"/>
    <property type="match status" value="1"/>
</dbReference>
<evidence type="ECO:0000256" key="1">
    <source>
        <dbReference type="SAM" id="MobiDB-lite"/>
    </source>
</evidence>
<protein>
    <recommendedName>
        <fullName evidence="7">Small subunit processome component 20 homolog</fullName>
    </recommendedName>
</protein>
<accession>A0AAD4JZG5</accession>
<feature type="region of interest" description="Disordered" evidence="1">
    <location>
        <begin position="1650"/>
        <end position="1708"/>
    </location>
</feature>
<evidence type="ECO:0000259" key="2">
    <source>
        <dbReference type="Pfam" id="PF07539"/>
    </source>
</evidence>
<dbReference type="InterPro" id="IPR016024">
    <property type="entry name" value="ARM-type_fold"/>
</dbReference>
<dbReference type="InterPro" id="IPR011430">
    <property type="entry name" value="UTP20_N"/>
</dbReference>
<feature type="region of interest" description="Disordered" evidence="1">
    <location>
        <begin position="815"/>
        <end position="838"/>
    </location>
</feature>
<gene>
    <name evidence="5" type="ORF">KR093_003840</name>
</gene>
<evidence type="ECO:0008006" key="7">
    <source>
        <dbReference type="Google" id="ProtNLM"/>
    </source>
</evidence>
<evidence type="ECO:0000313" key="5">
    <source>
        <dbReference type="EMBL" id="KAH8370516.1"/>
    </source>
</evidence>
<evidence type="ECO:0000313" key="6">
    <source>
        <dbReference type="Proteomes" id="UP001200034"/>
    </source>
</evidence>
<dbReference type="GO" id="GO:0030686">
    <property type="term" value="C:90S preribosome"/>
    <property type="evidence" value="ECO:0007669"/>
    <property type="project" value="TreeGrafter"/>
</dbReference>
<feature type="region of interest" description="Disordered" evidence="1">
    <location>
        <begin position="2721"/>
        <end position="2778"/>
    </location>
</feature>
<organism evidence="5 6">
    <name type="scientific">Drosophila rubida</name>
    <dbReference type="NCBI Taxonomy" id="30044"/>
    <lineage>
        <taxon>Eukaryota</taxon>
        <taxon>Metazoa</taxon>
        <taxon>Ecdysozoa</taxon>
        <taxon>Arthropoda</taxon>
        <taxon>Hexapoda</taxon>
        <taxon>Insecta</taxon>
        <taxon>Pterygota</taxon>
        <taxon>Neoptera</taxon>
        <taxon>Endopterygota</taxon>
        <taxon>Diptera</taxon>
        <taxon>Brachycera</taxon>
        <taxon>Muscomorpha</taxon>
        <taxon>Ephydroidea</taxon>
        <taxon>Drosophilidae</taxon>
        <taxon>Drosophila</taxon>
    </lineage>
</organism>
<reference evidence="5" key="1">
    <citation type="journal article" date="2021" name="Mol. Ecol. Resour.">
        <title>Phylogenomic analyses of the genus Drosophila reveals genomic signals of climate adaptation.</title>
        <authorList>
            <person name="Li F."/>
            <person name="Rane R.V."/>
            <person name="Luria V."/>
            <person name="Xiong Z."/>
            <person name="Chen J."/>
            <person name="Li Z."/>
            <person name="Catullo R.A."/>
            <person name="Griffin P.C."/>
            <person name="Schiffer M."/>
            <person name="Pearce S."/>
            <person name="Lee S.F."/>
            <person name="McElroy K."/>
            <person name="Stocker A."/>
            <person name="Shirriffs J."/>
            <person name="Cockerell F."/>
            <person name="Coppin C."/>
            <person name="Sgro C.M."/>
            <person name="Karger A."/>
            <person name="Cain J.W."/>
            <person name="Weber J.A."/>
            <person name="Santpere G."/>
            <person name="Kirschner M.W."/>
            <person name="Hoffmann A.A."/>
            <person name="Oakeshott J.G."/>
            <person name="Zhang G."/>
        </authorList>
    </citation>
    <scope>NUCLEOTIDE SEQUENCE</scope>
    <source>
        <strain evidence="5">BGI-SZ-2011g</strain>
    </source>
</reference>
<name>A0AAD4JZG5_9MUSC</name>
<keyword evidence="6" id="KW-1185">Reference proteome</keyword>
<evidence type="ECO:0000259" key="3">
    <source>
        <dbReference type="Pfam" id="PF20416"/>
    </source>
</evidence>
<proteinExistence type="predicted"/>
<dbReference type="InterPro" id="IPR057525">
    <property type="entry name" value="UTP20_C"/>
</dbReference>
<feature type="domain" description="U3 small nucleolar RNA-associated protein 20" evidence="3">
    <location>
        <begin position="1753"/>
        <end position="1971"/>
    </location>
</feature>
<sequence>MAAITEKSKDTNTFRFKSFTERVNEIDLRHLALYHIGHKYEQLEEVENETYFQQTLQKWNVLNLTEEYNYFSKRCRNIVTLPQLLHQKDFVIDLLLERLATATTLSQQPLLELLYVLARDLREEFYAYFQRVLDRLICLLNTQDAEQLEWTLICLAHLFKTLKSYLKRNIGVVFNAILPLLDEQHYPDHVTNFAVECFAYIARDVRDFPRFLAYVLKTVLREQVESVHGCGRLLYEILRGVNGHLHICAAELLAHVLQVLVNEGASHTNAQTALLSDILQHSLGLLLNFIQVDQSVVLWQQLCGAVAKPELSVTATVQLLELMLPLITHKDGRYIAELSLLVPTMLQLLDRHMALASQPLQQLSTLVSSLLQARQTQLSQLDASRLLQQQLKVHKASCLVYVEFILQMLDYKQFELLVLPHVVAHYEEQLDDRALELLARIVQHKRPLTVDAHSLSDWQAYPLQLKQAKTMTHVERELQQIDVNEESHLLLLLLLPHLRGFNKQPLESSLQSAIEQQLTNSTTRNSQLLLLLLQTHALLKFKLPKQQRQQLQQTLLPTVASDPRALACLQLMLLKTSKGELEVNDLDALLEPVAQLLSQPAAQCRRMAAHCLQLLGALRVKSNPYEYFAGACSIELTVHNYRELLLQLQQLEPSAAQFKQYAQLPHFKEHVVSLLLGLLYNNFKFVWAPVQQLLAEYLKVMTNDEFWSLFKAKLLQTNDYIDYNKEATTLTQPTQRDYISPALLSLLPLDDAQQQITLQQALNYRQLLWQCIPKLGSIPEVKNADLVRLFLQFVEREYRGQLERAEHTWNLQETAADDIEVDDEPEEATPAKGRQKRRTRNLHAKFILQTLQLKLSCFVSQPNPKALHREPEMNAFYLELLAGPNAQLQQLALDCLTAYKQPAALVQHKEQLSGLVDEAKFKASLTGFELSSLTAQQRSELMPFLLRLLYGHLNKGGQRQLSGQQRKTLILRFLGQLEEQEILSFLRMAFSRFENYTNQPVEGLVEYVRKEFVASSVIAARQLQRIVNLLELIRKEFAGRLSADFQVYVLKLLLLAGAVSQQALSGHVEAGKLLNAYRNVRHAALQTLVSYFDQLLDNAELWQPSQLSAICEVFVWPNLARLPQDSIHAPTPLLKLLLLWGSEPRFHSWLQQRSTTDTDVKEPTIMQQLMALLLNDKAKPLVRRPLLQLVEQLLECANSKEESEKEEQGQGALALAILQPYIPDVLQLMQASWKQKKSGKQSLDKRELNILSLLTLHVQQPETCETLLQLLLPIFTKQAANANASPETVLQLIQTLANLSQRVPAPHEYVRQMAPLFEQVHALPARKLLCELLAEMAKRLHKQAKLEPLLQPAAEQLREWARLVLLLNAWDKRWLEQPDYDKRLQALNELKQQLEQPKEQPVLDLELGLLVTYNCFYMLRHVSDLGMRVNIGELLKLLLPHLTRQLQREQLHYWLEDCVLPLLQRCLRDERHEHARSEAIGLLGELARQCPQQHDVLRDLAPLTDRHDLEVDFFENMLHLQSQRHGRGLQRLVNIAGGASWRATPPCARSLTQFLLPLATRYLLSEKHSGKHTLVDAAIEAVGVMCELLPWQHYQAVLRHYLQRLRHSHSQQKQCVRLVVRVLDAFHFDLSNAHADVAALAQLKQKLSESVVEEKPKEEPEEEEEQTEAEPEEKPVNEEDAEIDFEADKAEEEEPEVEQTKQRQDKALAPNAAKRVMATITSVLLPTLNRAITEKTNYDTKHKVNRRRLSYEREEEEIQRVPIALAMVKLLQKLPQELLDNSLPGIFMKVCTFLRSPLKSVRMLTRDILKKIMLTLGGSWLGLLLEQLQSLLTRGFQVHVLSVTLHGVLDALRGQLQPAHIESCLQNLLEVALNDIFGDVNAEKEVDKIVAHTPEAKPSAKSYLTLNIAARHIRDNCLLDLLLPFKEHLARTHSRKVTQKIQECFAKIVAGLVENTHIARESLLIFIYGTMSESISDLLPGTQKRQLSAKEQALMKRARPDCLLLQPTPGRRSVTTGNKQVKSSAQANAHILIEFGLELLHFVLKRKKLTDLDYQPFLHPLLPLLRDALSSNHARTTSYALKCYTAIWLGEYELAELNAEQLEPVVKRMFDILKNFSTFGATRQEENAQLVRASFKAVVALLRKCEDYALSGEQIEQLLLQIEQELQEGECSSQTMCFTMLKALVGRKVDTRSLHDLMKRLADLSIISQSDHVRDESRGILITYIMEYPLQQRVEQLMKFMSVQLAYTQPSGRQSAIQFMLGIINKFPLKLLAKHSEFLYLSLGTRLVNDEDTACRRTVAAALEALIGRLNKQQRQPLLDLTLLFFTSPQSSQKPGVREMAAAMLSRFVQAERAGFVERLPLVLPTLVAVLTLGDVNAGGKFVRAPGHEALSAMDSSVSRKRRRKVRQLCIWITLQRLNNFPLQMAADDKVLADMDPEARLEHQQRSIDHQMIQLEYCLLRIFEHCGEALIANVELAPTVDELAYACQRLLAHEHNWVRCNAAKLLTQILAHYDYDYVGQQLVGVKLEHAADAKPLEFIYAQPAQDLKSLVLDLCAQVTPGETAQEMIDELVKILLYVAHMLRDVPFSIKQEPVADASQSELPPAGKINLNWLVRNIRFLINKELAKAPHDTSIRTALFTLIEGLTTLLSVEAVTQLAPPLLQSLVREMSEEDQNVDAELRQLALRVGSRLRKRIGAETYDKLRNAVQTKLMVRRAERRKAVAQEKIHDPERAAKRKAGMQERKKAAKRLKTAVVRGKAPDMKQKLKKRKRKAEMEGF</sequence>